<evidence type="ECO:0000313" key="9">
    <source>
        <dbReference type="EMBL" id="KAK3021784.1"/>
    </source>
</evidence>
<evidence type="ECO:0000256" key="4">
    <source>
        <dbReference type="ARBA" id="ARBA00008655"/>
    </source>
</evidence>
<dbReference type="InterPro" id="IPR032098">
    <property type="entry name" value="Acyltransf_C"/>
</dbReference>
<dbReference type="Proteomes" id="UP001188597">
    <property type="component" value="Unassembled WGS sequence"/>
</dbReference>
<evidence type="ECO:0000256" key="5">
    <source>
        <dbReference type="ARBA" id="ARBA00013211"/>
    </source>
</evidence>
<evidence type="ECO:0000256" key="3">
    <source>
        <dbReference type="ARBA" id="ARBA00005189"/>
    </source>
</evidence>
<keyword evidence="6" id="KW-0808">Transferase</keyword>
<dbReference type="GO" id="GO:0003841">
    <property type="term" value="F:1-acylglycerol-3-phosphate O-acyltransferase activity"/>
    <property type="evidence" value="ECO:0007669"/>
    <property type="project" value="UniProtKB-EC"/>
</dbReference>
<protein>
    <recommendedName>
        <fullName evidence="5">1-acylglycerol-3-phosphate O-acyltransferase</fullName>
        <ecNumber evidence="5">2.3.1.51</ecNumber>
    </recommendedName>
</protein>
<comment type="pathway">
    <text evidence="2">Phospholipid metabolism; CDP-diacylglycerol biosynthesis; CDP-diacylglycerol from sn-glycerol 3-phosphate: step 2/3.</text>
</comment>
<dbReference type="PANTHER" id="PTHR10983">
    <property type="entry name" value="1-ACYLGLYCEROL-3-PHOSPHATE ACYLTRANSFERASE-RELATED"/>
    <property type="match status" value="1"/>
</dbReference>
<reference evidence="9" key="1">
    <citation type="submission" date="2022-12" db="EMBL/GenBank/DDBJ databases">
        <title>Draft genome assemblies for two species of Escallonia (Escalloniales).</title>
        <authorList>
            <person name="Chanderbali A."/>
            <person name="Dervinis C."/>
            <person name="Anghel I."/>
            <person name="Soltis D."/>
            <person name="Soltis P."/>
            <person name="Zapata F."/>
        </authorList>
    </citation>
    <scope>NUCLEOTIDE SEQUENCE</scope>
    <source>
        <strain evidence="9">UCBG64.0493</strain>
        <tissue evidence="9">Leaf</tissue>
    </source>
</reference>
<evidence type="ECO:0000256" key="7">
    <source>
        <dbReference type="ARBA" id="ARBA00023315"/>
    </source>
</evidence>
<gene>
    <name evidence="9" type="ORF">RJ639_045106</name>
</gene>
<organism evidence="9 10">
    <name type="scientific">Escallonia herrerae</name>
    <dbReference type="NCBI Taxonomy" id="1293975"/>
    <lineage>
        <taxon>Eukaryota</taxon>
        <taxon>Viridiplantae</taxon>
        <taxon>Streptophyta</taxon>
        <taxon>Embryophyta</taxon>
        <taxon>Tracheophyta</taxon>
        <taxon>Spermatophyta</taxon>
        <taxon>Magnoliopsida</taxon>
        <taxon>eudicotyledons</taxon>
        <taxon>Gunneridae</taxon>
        <taxon>Pentapetalae</taxon>
        <taxon>asterids</taxon>
        <taxon>campanulids</taxon>
        <taxon>Escalloniales</taxon>
        <taxon>Escalloniaceae</taxon>
        <taxon>Escallonia</taxon>
    </lineage>
</organism>
<proteinExistence type="inferred from homology"/>
<comment type="similarity">
    <text evidence="4">Belongs to the 1-acyl-sn-glycerol-3-phosphate acyltransferase family.</text>
</comment>
<comment type="catalytic activity">
    <reaction evidence="1">
        <text>a 1-acyl-sn-glycero-3-phosphate + an acyl-CoA = a 1,2-diacyl-sn-glycero-3-phosphate + CoA</text>
        <dbReference type="Rhea" id="RHEA:19709"/>
        <dbReference type="ChEBI" id="CHEBI:57287"/>
        <dbReference type="ChEBI" id="CHEBI:57970"/>
        <dbReference type="ChEBI" id="CHEBI:58342"/>
        <dbReference type="ChEBI" id="CHEBI:58608"/>
        <dbReference type="EC" id="2.3.1.51"/>
    </reaction>
</comment>
<evidence type="ECO:0000256" key="6">
    <source>
        <dbReference type="ARBA" id="ARBA00022679"/>
    </source>
</evidence>
<evidence type="ECO:0000256" key="1">
    <source>
        <dbReference type="ARBA" id="ARBA00001141"/>
    </source>
</evidence>
<keyword evidence="10" id="KW-1185">Reference proteome</keyword>
<feature type="domain" description="Acyltransferase C-terminal" evidence="8">
    <location>
        <begin position="52"/>
        <end position="104"/>
    </location>
</feature>
<keyword evidence="7" id="KW-0012">Acyltransferase</keyword>
<sequence>MDYLSIMKNVLLPKTNGFFACFEDLRGSLDAVYDLTIGYKFRCPSFLDNAFGVDPSEVHIHVSRIPLTDIPPSEDEVASWLMNAFSFKDQLLSEFYLKGHFPHEGTEGELSTDCEVICTFFFFSSAWFKVYVTLFCAYMGICYPFQYPTIAHYDFVKAASTTVLALRISRLHISACTPKSSTFFINTPSFFLISSMAIFTASSSRAKSTLCSSDSISISNRSISTRMLSKSLIAT</sequence>
<comment type="pathway">
    <text evidence="3">Lipid metabolism.</text>
</comment>
<comment type="caution">
    <text evidence="9">The sequence shown here is derived from an EMBL/GenBank/DDBJ whole genome shotgun (WGS) entry which is preliminary data.</text>
</comment>
<dbReference type="AlphaFoldDB" id="A0AA88W9I2"/>
<evidence type="ECO:0000256" key="2">
    <source>
        <dbReference type="ARBA" id="ARBA00004728"/>
    </source>
</evidence>
<evidence type="ECO:0000259" key="8">
    <source>
        <dbReference type="Pfam" id="PF16076"/>
    </source>
</evidence>
<dbReference type="EMBL" id="JAVXUP010000743">
    <property type="protein sequence ID" value="KAK3021784.1"/>
    <property type="molecule type" value="Genomic_DNA"/>
</dbReference>
<name>A0AA88W9I2_9ASTE</name>
<dbReference type="PANTHER" id="PTHR10983:SF74">
    <property type="entry name" value="1-ACYL-SN-GLYCEROL-3-PHOSPHATE ACYLTRANSFERASE 5-RELATED"/>
    <property type="match status" value="1"/>
</dbReference>
<dbReference type="GO" id="GO:0012505">
    <property type="term" value="C:endomembrane system"/>
    <property type="evidence" value="ECO:0007669"/>
    <property type="project" value="TreeGrafter"/>
</dbReference>
<accession>A0AA88W9I2</accession>
<dbReference type="Pfam" id="PF16076">
    <property type="entry name" value="Acyltransf_C"/>
    <property type="match status" value="1"/>
</dbReference>
<dbReference type="EC" id="2.3.1.51" evidence="5"/>
<evidence type="ECO:0000313" key="10">
    <source>
        <dbReference type="Proteomes" id="UP001188597"/>
    </source>
</evidence>